<protein>
    <submittedName>
        <fullName evidence="1">Uncharacterized protein</fullName>
    </submittedName>
</protein>
<proteinExistence type="predicted"/>
<dbReference type="AlphaFoldDB" id="K1RXZ0"/>
<name>K1RXZ0_9ZZZZ</name>
<gene>
    <name evidence="1" type="ORF">LEA_19909</name>
</gene>
<comment type="caution">
    <text evidence="1">The sequence shown here is derived from an EMBL/GenBank/DDBJ whole genome shotgun (WGS) entry which is preliminary data.</text>
</comment>
<reference evidence="1" key="1">
    <citation type="journal article" date="2013" name="Environ. Microbiol.">
        <title>Microbiota from the distal guts of lean and obese adolescents exhibit partial functional redundancy besides clear differences in community structure.</title>
        <authorList>
            <person name="Ferrer M."/>
            <person name="Ruiz A."/>
            <person name="Lanza F."/>
            <person name="Haange S.B."/>
            <person name="Oberbach A."/>
            <person name="Till H."/>
            <person name="Bargiela R."/>
            <person name="Campoy C."/>
            <person name="Segura M.T."/>
            <person name="Richter M."/>
            <person name="von Bergen M."/>
            <person name="Seifert J."/>
            <person name="Suarez A."/>
        </authorList>
    </citation>
    <scope>NUCLEOTIDE SEQUENCE</scope>
</reference>
<organism evidence="1">
    <name type="scientific">human gut metagenome</name>
    <dbReference type="NCBI Taxonomy" id="408170"/>
    <lineage>
        <taxon>unclassified sequences</taxon>
        <taxon>metagenomes</taxon>
        <taxon>organismal metagenomes</taxon>
    </lineage>
</organism>
<accession>K1RXZ0</accession>
<feature type="non-terminal residue" evidence="1">
    <location>
        <position position="119"/>
    </location>
</feature>
<dbReference type="EMBL" id="AJWY01013679">
    <property type="protein sequence ID" value="EKC46300.1"/>
    <property type="molecule type" value="Genomic_DNA"/>
</dbReference>
<evidence type="ECO:0000313" key="1">
    <source>
        <dbReference type="EMBL" id="EKC46300.1"/>
    </source>
</evidence>
<sequence>MRKILILSLGFALSLGAQAKDYHRTADTTTVVCRLSADGMLRPLKPSYMKGALVASPWTDNWFVQAAGGTTVFLGKPLGCNDLFGRMKPAFSVSIGKWFTPSVGGRLNYGGMQFNDCNN</sequence>